<dbReference type="SUPFAM" id="SSF56784">
    <property type="entry name" value="HAD-like"/>
    <property type="match status" value="1"/>
</dbReference>
<dbReference type="InterPro" id="IPR006439">
    <property type="entry name" value="HAD-SF_hydro_IA"/>
</dbReference>
<proteinExistence type="predicted"/>
<evidence type="ECO:0000313" key="1">
    <source>
        <dbReference type="EMBL" id="GHA21195.1"/>
    </source>
</evidence>
<organism evidence="1 2">
    <name type="scientific">Devosia pacifica</name>
    <dbReference type="NCBI Taxonomy" id="1335967"/>
    <lineage>
        <taxon>Bacteria</taxon>
        <taxon>Pseudomonadati</taxon>
        <taxon>Pseudomonadota</taxon>
        <taxon>Alphaproteobacteria</taxon>
        <taxon>Hyphomicrobiales</taxon>
        <taxon>Devosiaceae</taxon>
        <taxon>Devosia</taxon>
    </lineage>
</organism>
<evidence type="ECO:0000313" key="2">
    <source>
        <dbReference type="Proteomes" id="UP000646579"/>
    </source>
</evidence>
<reference evidence="1" key="1">
    <citation type="journal article" date="2014" name="Int. J. Syst. Evol. Microbiol.">
        <title>Complete genome sequence of Corynebacterium casei LMG S-19264T (=DSM 44701T), isolated from a smear-ripened cheese.</title>
        <authorList>
            <consortium name="US DOE Joint Genome Institute (JGI-PGF)"/>
            <person name="Walter F."/>
            <person name="Albersmeier A."/>
            <person name="Kalinowski J."/>
            <person name="Ruckert C."/>
        </authorList>
    </citation>
    <scope>NUCLEOTIDE SEQUENCE</scope>
    <source>
        <strain evidence="1">KCTC 32437</strain>
    </source>
</reference>
<reference evidence="1" key="2">
    <citation type="submission" date="2020-09" db="EMBL/GenBank/DDBJ databases">
        <authorList>
            <person name="Sun Q."/>
            <person name="Kim S."/>
        </authorList>
    </citation>
    <scope>NUCLEOTIDE SEQUENCE</scope>
    <source>
        <strain evidence="1">KCTC 32437</strain>
    </source>
</reference>
<comment type="caution">
    <text evidence="1">The sequence shown here is derived from an EMBL/GenBank/DDBJ whole genome shotgun (WGS) entry which is preliminary data.</text>
</comment>
<sequence>MSIDLHLNLAPFEAVIFDMDGTILDTEAVFRTIVFEVCEELGFEMTDEVHRSMVGSSHERTNQLLIEAYGVAFPYALFDDKCRAIMKTRMHTDVPVKAGARELIDELHSRGIPSAVATSSRRPHAELHLGTAGLLHRFETVVTRDDVINPKPHPEPYLMAAQRLGVEPRACLALEDSHAGVKAAHAAGMQTIMVPDLIHPSEEIRALGIAVMESLDHVHRAAFFPRS</sequence>
<dbReference type="CDD" id="cd07505">
    <property type="entry name" value="HAD_BPGM-like"/>
    <property type="match status" value="1"/>
</dbReference>
<dbReference type="SFLD" id="SFLDG01135">
    <property type="entry name" value="C1.5.6:_HAD__Beta-PGM__Phospha"/>
    <property type="match status" value="1"/>
</dbReference>
<dbReference type="NCBIfam" id="TIGR01509">
    <property type="entry name" value="HAD-SF-IA-v3"/>
    <property type="match status" value="1"/>
</dbReference>
<dbReference type="AlphaFoldDB" id="A0A918VTE5"/>
<dbReference type="Pfam" id="PF13419">
    <property type="entry name" value="HAD_2"/>
    <property type="match status" value="1"/>
</dbReference>
<dbReference type="PANTHER" id="PTHR18901:SF38">
    <property type="entry name" value="PSEUDOURIDINE-5'-PHOSPHATASE"/>
    <property type="match status" value="1"/>
</dbReference>
<keyword evidence="2" id="KW-1185">Reference proteome</keyword>
<protein>
    <submittedName>
        <fullName evidence="1">Haloacid dehalogenase</fullName>
    </submittedName>
</protein>
<dbReference type="EMBL" id="BMZE01000002">
    <property type="protein sequence ID" value="GHA21195.1"/>
    <property type="molecule type" value="Genomic_DNA"/>
</dbReference>
<dbReference type="InterPro" id="IPR041492">
    <property type="entry name" value="HAD_2"/>
</dbReference>
<dbReference type="SFLD" id="SFLDG01129">
    <property type="entry name" value="C1.5:_HAD__Beta-PGM__Phosphata"/>
    <property type="match status" value="1"/>
</dbReference>
<dbReference type="SFLD" id="SFLDS00003">
    <property type="entry name" value="Haloacid_Dehalogenase"/>
    <property type="match status" value="1"/>
</dbReference>
<dbReference type="Proteomes" id="UP000646579">
    <property type="component" value="Unassembled WGS sequence"/>
</dbReference>
<accession>A0A918VTE5</accession>
<gene>
    <name evidence="1" type="ORF">GCM10007989_15510</name>
</gene>
<dbReference type="Gene3D" id="3.40.50.1000">
    <property type="entry name" value="HAD superfamily/HAD-like"/>
    <property type="match status" value="1"/>
</dbReference>
<dbReference type="PANTHER" id="PTHR18901">
    <property type="entry name" value="2-DEOXYGLUCOSE-6-PHOSPHATE PHOSPHATASE 2"/>
    <property type="match status" value="1"/>
</dbReference>
<dbReference type="InterPro" id="IPR023214">
    <property type="entry name" value="HAD_sf"/>
</dbReference>
<dbReference type="RefSeq" id="WP_189424985.1">
    <property type="nucleotide sequence ID" value="NZ_BMZE01000002.1"/>
</dbReference>
<name>A0A918VTE5_9HYPH</name>
<dbReference type="InterPro" id="IPR036412">
    <property type="entry name" value="HAD-like_sf"/>
</dbReference>
<dbReference type="Gene3D" id="1.10.150.240">
    <property type="entry name" value="Putative phosphatase, domain 2"/>
    <property type="match status" value="1"/>
</dbReference>
<dbReference type="InterPro" id="IPR023198">
    <property type="entry name" value="PGP-like_dom2"/>
</dbReference>